<proteinExistence type="inferred from homology"/>
<dbReference type="SUPFAM" id="SSF55347">
    <property type="entry name" value="Glyceraldehyde-3-phosphate dehydrogenase-like, C-terminal domain"/>
    <property type="match status" value="1"/>
</dbReference>
<comment type="similarity">
    <text evidence="1">Belongs to the Gfo/Idh/MocA family.</text>
</comment>
<gene>
    <name evidence="4" type="ORF">PPERSA_05004</name>
</gene>
<reference evidence="4 5" key="1">
    <citation type="journal article" date="2015" name="Sci. Rep.">
        <title>Genome of the facultative scuticociliatosis pathogen Pseudocohnilembus persalinus provides insight into its virulence through horizontal gene transfer.</title>
        <authorList>
            <person name="Xiong J."/>
            <person name="Wang G."/>
            <person name="Cheng J."/>
            <person name="Tian M."/>
            <person name="Pan X."/>
            <person name="Warren A."/>
            <person name="Jiang C."/>
            <person name="Yuan D."/>
            <person name="Miao W."/>
        </authorList>
    </citation>
    <scope>NUCLEOTIDE SEQUENCE [LARGE SCALE GENOMIC DNA]</scope>
    <source>
        <strain evidence="4">36N120E</strain>
    </source>
</reference>
<dbReference type="InterPro" id="IPR055170">
    <property type="entry name" value="GFO_IDH_MocA-like_dom"/>
</dbReference>
<keyword evidence="5" id="KW-1185">Reference proteome</keyword>
<evidence type="ECO:0000313" key="4">
    <source>
        <dbReference type="EMBL" id="KRX06391.1"/>
    </source>
</evidence>
<evidence type="ECO:0000313" key="5">
    <source>
        <dbReference type="Proteomes" id="UP000054937"/>
    </source>
</evidence>
<organism evidence="4 5">
    <name type="scientific">Pseudocohnilembus persalinus</name>
    <name type="common">Ciliate</name>
    <dbReference type="NCBI Taxonomy" id="266149"/>
    <lineage>
        <taxon>Eukaryota</taxon>
        <taxon>Sar</taxon>
        <taxon>Alveolata</taxon>
        <taxon>Ciliophora</taxon>
        <taxon>Intramacronucleata</taxon>
        <taxon>Oligohymenophorea</taxon>
        <taxon>Scuticociliatia</taxon>
        <taxon>Philasterida</taxon>
        <taxon>Pseudocohnilembidae</taxon>
        <taxon>Pseudocohnilembus</taxon>
    </lineage>
</organism>
<dbReference type="SUPFAM" id="SSF51735">
    <property type="entry name" value="NAD(P)-binding Rossmann-fold domains"/>
    <property type="match status" value="1"/>
</dbReference>
<evidence type="ECO:0000256" key="1">
    <source>
        <dbReference type="ARBA" id="ARBA00010928"/>
    </source>
</evidence>
<dbReference type="PANTHER" id="PTHR46368:SF4">
    <property type="entry name" value="OS10G0403700 PROTEIN"/>
    <property type="match status" value="1"/>
</dbReference>
<feature type="domain" description="Gfo/Idh/MocA-like oxidoreductase N-terminal" evidence="2">
    <location>
        <begin position="14"/>
        <end position="122"/>
    </location>
</feature>
<sequence length="356" mass="40105">MEKKVYNFGILSTASIALKLANAIEDCPEANLAAIASRSLEKAQKWIQDNNQKNVKAYGTYDELLQDKSIEIVYIPVPTAHKFEWAMKAVRNGKHIILDKPLPGSINTKELRELLDLCKLKHIHFMDCTMFIHSLRTNEIVEKIKQGEIGKVTKVIAGFSYFASENFNKSDIRIQQDLEPLGALGDVCWYSCMAALVAFDFETPLKIQALNWKFAENGSLVDILGILRFSDNKVAIVDGSFIESKRQNLEIVGEKGTFRIASFSTGDEELGVKGASRSRFLSSGQYIQTKDGVISNFSTEKSDQAKLLVENYINKIEKQDFSYRMADLSLLNQQILVHLFLSVKKNGETLDFDQNL</sequence>
<evidence type="ECO:0000259" key="2">
    <source>
        <dbReference type="Pfam" id="PF01408"/>
    </source>
</evidence>
<protein>
    <submittedName>
        <fullName evidence="4">Uncharacterized protein</fullName>
    </submittedName>
</protein>
<feature type="domain" description="GFO/IDH/MocA-like oxidoreductase" evidence="3">
    <location>
        <begin position="140"/>
        <end position="259"/>
    </location>
</feature>
<dbReference type="Gene3D" id="3.40.50.720">
    <property type="entry name" value="NAD(P)-binding Rossmann-like Domain"/>
    <property type="match status" value="1"/>
</dbReference>
<dbReference type="OrthoDB" id="2129491at2759"/>
<dbReference type="InParanoid" id="A0A0V0QVX2"/>
<dbReference type="InterPro" id="IPR000683">
    <property type="entry name" value="Gfo/Idh/MocA-like_OxRdtase_N"/>
</dbReference>
<dbReference type="AlphaFoldDB" id="A0A0V0QVX2"/>
<dbReference type="Pfam" id="PF01408">
    <property type="entry name" value="GFO_IDH_MocA"/>
    <property type="match status" value="1"/>
</dbReference>
<dbReference type="Proteomes" id="UP000054937">
    <property type="component" value="Unassembled WGS sequence"/>
</dbReference>
<dbReference type="Pfam" id="PF22725">
    <property type="entry name" value="GFO_IDH_MocA_C3"/>
    <property type="match status" value="1"/>
</dbReference>
<dbReference type="Gene3D" id="3.30.360.10">
    <property type="entry name" value="Dihydrodipicolinate Reductase, domain 2"/>
    <property type="match status" value="1"/>
</dbReference>
<accession>A0A0V0QVX2</accession>
<dbReference type="InterPro" id="IPR036291">
    <property type="entry name" value="NAD(P)-bd_dom_sf"/>
</dbReference>
<dbReference type="GO" id="GO:0000166">
    <property type="term" value="F:nucleotide binding"/>
    <property type="evidence" value="ECO:0007669"/>
    <property type="project" value="InterPro"/>
</dbReference>
<dbReference type="EMBL" id="LDAU01000096">
    <property type="protein sequence ID" value="KRX06391.1"/>
    <property type="molecule type" value="Genomic_DNA"/>
</dbReference>
<dbReference type="PANTHER" id="PTHR46368">
    <property type="match status" value="1"/>
</dbReference>
<name>A0A0V0QVX2_PSEPJ</name>
<evidence type="ECO:0000259" key="3">
    <source>
        <dbReference type="Pfam" id="PF22725"/>
    </source>
</evidence>
<comment type="caution">
    <text evidence="4">The sequence shown here is derived from an EMBL/GenBank/DDBJ whole genome shotgun (WGS) entry which is preliminary data.</text>
</comment>